<dbReference type="Gene3D" id="3.30.40.10">
    <property type="entry name" value="Zinc/RING finger domain, C3HC4 (zinc finger)"/>
    <property type="match status" value="1"/>
</dbReference>
<evidence type="ECO:0000259" key="1">
    <source>
        <dbReference type="Pfam" id="PF13639"/>
    </source>
</evidence>
<keyword evidence="3" id="KW-1185">Reference proteome</keyword>
<evidence type="ECO:0000313" key="2">
    <source>
        <dbReference type="EnsemblPlants" id="AET3Gv20292700.1"/>
    </source>
</evidence>
<protein>
    <recommendedName>
        <fullName evidence="1">RING-type domain-containing protein</fullName>
    </recommendedName>
</protein>
<sequence>ELNSPVTLKTQVSDQPAGNSPKCCDLVAWRAVVAWNHVSPGSRSHAPPPWARCICFGQEGGTTAWKETVCRHIFHGRWVERWLEMKGSCPMCRRQLLAPHADAKKDARRVDPFMSYVASFMASIPDMHSSDSFNYFRQYL</sequence>
<dbReference type="Pfam" id="PF13639">
    <property type="entry name" value="zf-RING_2"/>
    <property type="match status" value="1"/>
</dbReference>
<evidence type="ECO:0000313" key="3">
    <source>
        <dbReference type="Proteomes" id="UP000015105"/>
    </source>
</evidence>
<dbReference type="SUPFAM" id="SSF57850">
    <property type="entry name" value="RING/U-box"/>
    <property type="match status" value="1"/>
</dbReference>
<dbReference type="EnsemblPlants" id="AET3Gv20292700.1">
    <property type="protein sequence ID" value="AET3Gv20292700.1"/>
    <property type="gene ID" value="AET3Gv20292700"/>
</dbReference>
<dbReference type="InterPro" id="IPR001841">
    <property type="entry name" value="Znf_RING"/>
</dbReference>
<dbReference type="AlphaFoldDB" id="A0A453EC73"/>
<name>A0A453EC73_AEGTS</name>
<dbReference type="InterPro" id="IPR013083">
    <property type="entry name" value="Znf_RING/FYVE/PHD"/>
</dbReference>
<reference evidence="2" key="4">
    <citation type="submission" date="2019-03" db="UniProtKB">
        <authorList>
            <consortium name="EnsemblPlants"/>
        </authorList>
    </citation>
    <scope>IDENTIFICATION</scope>
</reference>
<accession>A0A453EC73</accession>
<reference evidence="2" key="5">
    <citation type="journal article" date="2021" name="G3 (Bethesda)">
        <title>Aegilops tauschii genome assembly Aet v5.0 features greater sequence contiguity and improved annotation.</title>
        <authorList>
            <person name="Wang L."/>
            <person name="Zhu T."/>
            <person name="Rodriguez J.C."/>
            <person name="Deal K.R."/>
            <person name="Dubcovsky J."/>
            <person name="McGuire P.E."/>
            <person name="Lux T."/>
            <person name="Spannagl M."/>
            <person name="Mayer K.F.X."/>
            <person name="Baldrich P."/>
            <person name="Meyers B.C."/>
            <person name="Huo N."/>
            <person name="Gu Y.Q."/>
            <person name="Zhou H."/>
            <person name="Devos K.M."/>
            <person name="Bennetzen J.L."/>
            <person name="Unver T."/>
            <person name="Budak H."/>
            <person name="Gulick P.J."/>
            <person name="Galiba G."/>
            <person name="Kalapos B."/>
            <person name="Nelson D.R."/>
            <person name="Li P."/>
            <person name="You F.M."/>
            <person name="Luo M.C."/>
            <person name="Dvorak J."/>
        </authorList>
    </citation>
    <scope>NUCLEOTIDE SEQUENCE [LARGE SCALE GENOMIC DNA]</scope>
    <source>
        <strain evidence="2">cv. AL8/78</strain>
    </source>
</reference>
<reference evidence="2" key="3">
    <citation type="journal article" date="2017" name="Nature">
        <title>Genome sequence of the progenitor of the wheat D genome Aegilops tauschii.</title>
        <authorList>
            <person name="Luo M.C."/>
            <person name="Gu Y.Q."/>
            <person name="Puiu D."/>
            <person name="Wang H."/>
            <person name="Twardziok S.O."/>
            <person name="Deal K.R."/>
            <person name="Huo N."/>
            <person name="Zhu T."/>
            <person name="Wang L."/>
            <person name="Wang Y."/>
            <person name="McGuire P.E."/>
            <person name="Liu S."/>
            <person name="Long H."/>
            <person name="Ramasamy R.K."/>
            <person name="Rodriguez J.C."/>
            <person name="Van S.L."/>
            <person name="Yuan L."/>
            <person name="Wang Z."/>
            <person name="Xia Z."/>
            <person name="Xiao L."/>
            <person name="Anderson O.D."/>
            <person name="Ouyang S."/>
            <person name="Liang Y."/>
            <person name="Zimin A.V."/>
            <person name="Pertea G."/>
            <person name="Qi P."/>
            <person name="Bennetzen J.L."/>
            <person name="Dai X."/>
            <person name="Dawson M.W."/>
            <person name="Muller H.G."/>
            <person name="Kugler K."/>
            <person name="Rivarola-Duarte L."/>
            <person name="Spannagl M."/>
            <person name="Mayer K.F.X."/>
            <person name="Lu F.H."/>
            <person name="Bevan M.W."/>
            <person name="Leroy P."/>
            <person name="Li P."/>
            <person name="You F.M."/>
            <person name="Sun Q."/>
            <person name="Liu Z."/>
            <person name="Lyons E."/>
            <person name="Wicker T."/>
            <person name="Salzberg S.L."/>
            <person name="Devos K.M."/>
            <person name="Dvorak J."/>
        </authorList>
    </citation>
    <scope>NUCLEOTIDE SEQUENCE [LARGE SCALE GENOMIC DNA]</scope>
    <source>
        <strain evidence="2">cv. AL8/78</strain>
    </source>
</reference>
<proteinExistence type="predicted"/>
<dbReference type="STRING" id="200361.A0A453EC73"/>
<reference evidence="3" key="2">
    <citation type="journal article" date="2017" name="Nat. Plants">
        <title>The Aegilops tauschii genome reveals multiple impacts of transposons.</title>
        <authorList>
            <person name="Zhao G."/>
            <person name="Zou C."/>
            <person name="Li K."/>
            <person name="Wang K."/>
            <person name="Li T."/>
            <person name="Gao L."/>
            <person name="Zhang X."/>
            <person name="Wang H."/>
            <person name="Yang Z."/>
            <person name="Liu X."/>
            <person name="Jiang W."/>
            <person name="Mao L."/>
            <person name="Kong X."/>
            <person name="Jiao Y."/>
            <person name="Jia J."/>
        </authorList>
    </citation>
    <scope>NUCLEOTIDE SEQUENCE [LARGE SCALE GENOMIC DNA]</scope>
    <source>
        <strain evidence="3">cv. AL8/78</strain>
    </source>
</reference>
<feature type="domain" description="RING-type" evidence="1">
    <location>
        <begin position="53"/>
        <end position="93"/>
    </location>
</feature>
<organism evidence="2 3">
    <name type="scientific">Aegilops tauschii subsp. strangulata</name>
    <name type="common">Goatgrass</name>
    <dbReference type="NCBI Taxonomy" id="200361"/>
    <lineage>
        <taxon>Eukaryota</taxon>
        <taxon>Viridiplantae</taxon>
        <taxon>Streptophyta</taxon>
        <taxon>Embryophyta</taxon>
        <taxon>Tracheophyta</taxon>
        <taxon>Spermatophyta</taxon>
        <taxon>Magnoliopsida</taxon>
        <taxon>Liliopsida</taxon>
        <taxon>Poales</taxon>
        <taxon>Poaceae</taxon>
        <taxon>BOP clade</taxon>
        <taxon>Pooideae</taxon>
        <taxon>Triticodae</taxon>
        <taxon>Triticeae</taxon>
        <taxon>Triticinae</taxon>
        <taxon>Aegilops</taxon>
    </lineage>
</organism>
<reference evidence="3" key="1">
    <citation type="journal article" date="2014" name="Science">
        <title>Ancient hybridizations among the ancestral genomes of bread wheat.</title>
        <authorList>
            <consortium name="International Wheat Genome Sequencing Consortium,"/>
            <person name="Marcussen T."/>
            <person name="Sandve S.R."/>
            <person name="Heier L."/>
            <person name="Spannagl M."/>
            <person name="Pfeifer M."/>
            <person name="Jakobsen K.S."/>
            <person name="Wulff B.B."/>
            <person name="Steuernagel B."/>
            <person name="Mayer K.F."/>
            <person name="Olsen O.A."/>
        </authorList>
    </citation>
    <scope>NUCLEOTIDE SEQUENCE [LARGE SCALE GENOMIC DNA]</scope>
    <source>
        <strain evidence="3">cv. AL8/78</strain>
    </source>
</reference>
<dbReference type="Gramene" id="AET3Gv20292700.1">
    <property type="protein sequence ID" value="AET3Gv20292700.1"/>
    <property type="gene ID" value="AET3Gv20292700"/>
</dbReference>
<dbReference type="Proteomes" id="UP000015105">
    <property type="component" value="Chromosome 3D"/>
</dbReference>